<dbReference type="PANTHER" id="PTHR10869">
    <property type="entry name" value="PROLYL 4-HYDROXYLASE ALPHA SUBUNIT"/>
    <property type="match status" value="1"/>
</dbReference>
<evidence type="ECO:0000256" key="3">
    <source>
        <dbReference type="SAM" id="MobiDB-lite"/>
    </source>
</evidence>
<organism evidence="4 5">
    <name type="scientific">Volvox reticuliferus</name>
    <dbReference type="NCBI Taxonomy" id="1737510"/>
    <lineage>
        <taxon>Eukaryota</taxon>
        <taxon>Viridiplantae</taxon>
        <taxon>Chlorophyta</taxon>
        <taxon>core chlorophytes</taxon>
        <taxon>Chlorophyceae</taxon>
        <taxon>CS clade</taxon>
        <taxon>Chlamydomonadales</taxon>
        <taxon>Volvocaceae</taxon>
        <taxon>Volvox</taxon>
    </lineage>
</organism>
<evidence type="ECO:0000313" key="4">
    <source>
        <dbReference type="EMBL" id="GIL91364.1"/>
    </source>
</evidence>
<keyword evidence="1" id="KW-0479">Metal-binding</keyword>
<comment type="caution">
    <text evidence="4">The sequence shown here is derived from an EMBL/GenBank/DDBJ whole genome shotgun (WGS) entry which is preliminary data.</text>
</comment>
<keyword evidence="5" id="KW-1185">Reference proteome</keyword>
<keyword evidence="2" id="KW-0408">Iron</keyword>
<dbReference type="GO" id="GO:0046872">
    <property type="term" value="F:metal ion binding"/>
    <property type="evidence" value="ECO:0007669"/>
    <property type="project" value="UniProtKB-KW"/>
</dbReference>
<accession>A0A8J4FUY7</accession>
<feature type="region of interest" description="Disordered" evidence="3">
    <location>
        <begin position="155"/>
        <end position="224"/>
    </location>
</feature>
<proteinExistence type="predicted"/>
<evidence type="ECO:0000256" key="1">
    <source>
        <dbReference type="ARBA" id="ARBA00022723"/>
    </source>
</evidence>
<dbReference type="AlphaFoldDB" id="A0A8J4FUY7"/>
<dbReference type="EMBL" id="BNCP01000064">
    <property type="protein sequence ID" value="GIL91364.1"/>
    <property type="molecule type" value="Genomic_DNA"/>
</dbReference>
<evidence type="ECO:0000256" key="2">
    <source>
        <dbReference type="ARBA" id="ARBA00023004"/>
    </source>
</evidence>
<protein>
    <recommendedName>
        <fullName evidence="6">Prolyl 4-hydroxylase alpha subunit Fe(2+) 2OG dioxygenase domain-containing protein</fullName>
    </recommendedName>
</protein>
<evidence type="ECO:0008006" key="6">
    <source>
        <dbReference type="Google" id="ProtNLM"/>
    </source>
</evidence>
<dbReference type="OrthoDB" id="420380at2759"/>
<dbReference type="InterPro" id="IPR045054">
    <property type="entry name" value="P4HA-like"/>
</dbReference>
<dbReference type="Gene3D" id="2.60.120.620">
    <property type="entry name" value="q2cbj1_9rhob like domain"/>
    <property type="match status" value="1"/>
</dbReference>
<dbReference type="GO" id="GO:0005783">
    <property type="term" value="C:endoplasmic reticulum"/>
    <property type="evidence" value="ECO:0007669"/>
    <property type="project" value="TreeGrafter"/>
</dbReference>
<dbReference type="PANTHER" id="PTHR10869:SF246">
    <property type="entry name" value="TRANSMEMBRANE PROLYL 4-HYDROXYLASE"/>
    <property type="match status" value="1"/>
</dbReference>
<name>A0A8J4FUY7_9CHLO</name>
<dbReference type="GO" id="GO:0004656">
    <property type="term" value="F:procollagen-proline 4-dioxygenase activity"/>
    <property type="evidence" value="ECO:0007669"/>
    <property type="project" value="TreeGrafter"/>
</dbReference>
<reference evidence="4" key="1">
    <citation type="journal article" date="2021" name="Proc. Natl. Acad. Sci. U.S.A.">
        <title>Three genomes in the algal genus Volvox reveal the fate of a haploid sex-determining region after a transition to homothallism.</title>
        <authorList>
            <person name="Yamamoto K."/>
            <person name="Hamaji T."/>
            <person name="Kawai-Toyooka H."/>
            <person name="Matsuzaki R."/>
            <person name="Takahashi F."/>
            <person name="Nishimura Y."/>
            <person name="Kawachi M."/>
            <person name="Noguchi H."/>
            <person name="Minakuchi Y."/>
            <person name="Umen J.G."/>
            <person name="Toyoda A."/>
            <person name="Nozaki H."/>
        </authorList>
    </citation>
    <scope>NUCLEOTIDE SEQUENCE</scope>
    <source>
        <strain evidence="4">NIES-3786</strain>
    </source>
</reference>
<dbReference type="Proteomes" id="UP000747110">
    <property type="component" value="Unassembled WGS sequence"/>
</dbReference>
<feature type="non-terminal residue" evidence="4">
    <location>
        <position position="1"/>
    </location>
</feature>
<feature type="compositionally biased region" description="Low complexity" evidence="3">
    <location>
        <begin position="168"/>
        <end position="186"/>
    </location>
</feature>
<sequence>GVLLGDLQAAQRGTDANVAGLAGFVCQLSNLPQSVTGPLKHAVCCMNTVQSLERNWLRALISQNPPVLISGDPLVPMFHDAAPLRVAANFPGEAVDPTQQTRASTGTFLAYAMDPEGVLGWVEQRIAAATLLPADNGEAFNVLHYEKEQHYDSHYDTFDPKEFGPQPSQRTGTRTTVSTQSTRVTGYPRTFEIIQNEGRPASQESRRRRIAGPERSAGGGRDGL</sequence>
<gene>
    <name evidence="4" type="ORF">Vretifemale_18988</name>
</gene>
<evidence type="ECO:0000313" key="5">
    <source>
        <dbReference type="Proteomes" id="UP000747110"/>
    </source>
</evidence>